<dbReference type="InterPro" id="IPR044068">
    <property type="entry name" value="CB"/>
</dbReference>
<dbReference type="SUPFAM" id="SSF56349">
    <property type="entry name" value="DNA breaking-rejoining enzymes"/>
    <property type="match status" value="1"/>
</dbReference>
<feature type="compositionally biased region" description="Polar residues" evidence="3">
    <location>
        <begin position="96"/>
        <end position="115"/>
    </location>
</feature>
<dbReference type="GO" id="GO:0015074">
    <property type="term" value="P:DNA integration"/>
    <property type="evidence" value="ECO:0007669"/>
    <property type="project" value="InterPro"/>
</dbReference>
<dbReference type="GO" id="GO:0003677">
    <property type="term" value="F:DNA binding"/>
    <property type="evidence" value="ECO:0007669"/>
    <property type="project" value="UniProtKB-KW"/>
</dbReference>
<dbReference type="InterPro" id="IPR011010">
    <property type="entry name" value="DNA_brk_join_enz"/>
</dbReference>
<accession>A0AAW1Z9Y0</accession>
<dbReference type="InterPro" id="IPR010998">
    <property type="entry name" value="Integrase_recombinase_N"/>
</dbReference>
<dbReference type="PANTHER" id="PTHR35617">
    <property type="entry name" value="PHAGE_INTEGRASE DOMAIN-CONTAINING PROTEIN"/>
    <property type="match status" value="1"/>
</dbReference>
<reference evidence="5 6" key="1">
    <citation type="submission" date="2024-05" db="EMBL/GenBank/DDBJ databases">
        <title>A high-quality chromosomal-level genome assembly of Topmouth culter (Culter alburnus).</title>
        <authorList>
            <person name="Zhao H."/>
        </authorList>
    </citation>
    <scope>NUCLEOTIDE SEQUENCE [LARGE SCALE GENOMIC DNA]</scope>
    <source>
        <strain evidence="5">CATC2023</strain>
        <tissue evidence="5">Muscle</tissue>
    </source>
</reference>
<organism evidence="5 6">
    <name type="scientific">Culter alburnus</name>
    <name type="common">Topmouth culter</name>
    <dbReference type="NCBI Taxonomy" id="194366"/>
    <lineage>
        <taxon>Eukaryota</taxon>
        <taxon>Metazoa</taxon>
        <taxon>Chordata</taxon>
        <taxon>Craniata</taxon>
        <taxon>Vertebrata</taxon>
        <taxon>Euteleostomi</taxon>
        <taxon>Actinopterygii</taxon>
        <taxon>Neopterygii</taxon>
        <taxon>Teleostei</taxon>
        <taxon>Ostariophysi</taxon>
        <taxon>Cypriniformes</taxon>
        <taxon>Xenocyprididae</taxon>
        <taxon>Xenocypridinae</taxon>
        <taxon>Culter</taxon>
    </lineage>
</organism>
<evidence type="ECO:0000313" key="5">
    <source>
        <dbReference type="EMBL" id="KAK9957703.1"/>
    </source>
</evidence>
<evidence type="ECO:0000256" key="2">
    <source>
        <dbReference type="ARBA" id="ARBA00023172"/>
    </source>
</evidence>
<dbReference type="Gene3D" id="1.10.443.10">
    <property type="entry name" value="Intergrase catalytic core"/>
    <property type="match status" value="1"/>
</dbReference>
<dbReference type="Proteomes" id="UP001479290">
    <property type="component" value="Unassembled WGS sequence"/>
</dbReference>
<keyword evidence="2" id="KW-0233">DNA recombination</keyword>
<dbReference type="PANTHER" id="PTHR35617:SF3">
    <property type="entry name" value="CORE-BINDING (CB) DOMAIN-CONTAINING PROTEIN"/>
    <property type="match status" value="1"/>
</dbReference>
<evidence type="ECO:0000256" key="1">
    <source>
        <dbReference type="ARBA" id="ARBA00023125"/>
    </source>
</evidence>
<sequence length="466" mass="50219">MEKFRSRRSRPLCFGRVNPVSTLVLPHSSSTSGAGCHGTDVAEAASVRISPDRLAPGSSGESTPGGGQPNTGGSLLANQNMVLGPSVPIRRLPNGASPQTGPPVTSGRSDNTSPPRTMETMGLASEGARFVDAGLPTEVVETILNSRAPATRKLYSYKWNLFSAWCRRINVDPVHASVSHVLTFLQEKFSEGLSPSTLKVYVAAISAFHISLEGGLSVGRDPLVTRFLRGTLRLRPPVRTRVPAWDLAVVLQGLAEAPFEPLEEAPERFLTLKTIFLLAITSLKRIGDLQALSVAPSYLEFAPGMVKAFLHPRPGYVPKVPTHVPGPIVLQAFYPPPFKSLDQERLNLLCPVRALDTYVHRAALWRKTDQLFVCYGSPKKGGPASKQRMSKWVVEAITLAYDAAGQPSPLNVRAHSTRGMAASKALMSGVPIGDICDAAGWSCQHTFVRFYNLDVSSTPGSSVLPR</sequence>
<dbReference type="GO" id="GO:0006310">
    <property type="term" value="P:DNA recombination"/>
    <property type="evidence" value="ECO:0007669"/>
    <property type="project" value="UniProtKB-KW"/>
</dbReference>
<dbReference type="SUPFAM" id="SSF47823">
    <property type="entry name" value="lambda integrase-like, N-terminal domain"/>
    <property type="match status" value="1"/>
</dbReference>
<gene>
    <name evidence="5" type="ORF">ABG768_011926</name>
</gene>
<evidence type="ECO:0000313" key="6">
    <source>
        <dbReference type="Proteomes" id="UP001479290"/>
    </source>
</evidence>
<keyword evidence="6" id="KW-1185">Reference proteome</keyword>
<name>A0AAW1Z9Y0_CULAL</name>
<feature type="compositionally biased region" description="Polar residues" evidence="3">
    <location>
        <begin position="71"/>
        <end position="81"/>
    </location>
</feature>
<dbReference type="AlphaFoldDB" id="A0AAW1Z9Y0"/>
<feature type="domain" description="Core-binding (CB)" evidence="4">
    <location>
        <begin position="134"/>
        <end position="213"/>
    </location>
</feature>
<feature type="region of interest" description="Disordered" evidence="3">
    <location>
        <begin position="51"/>
        <end position="119"/>
    </location>
</feature>
<evidence type="ECO:0000259" key="4">
    <source>
        <dbReference type="PROSITE" id="PS51900"/>
    </source>
</evidence>
<dbReference type="InterPro" id="IPR013762">
    <property type="entry name" value="Integrase-like_cat_sf"/>
</dbReference>
<protein>
    <recommendedName>
        <fullName evidence="4">Core-binding (CB) domain-containing protein</fullName>
    </recommendedName>
</protein>
<keyword evidence="1" id="KW-0238">DNA-binding</keyword>
<proteinExistence type="predicted"/>
<dbReference type="PROSITE" id="PS51900">
    <property type="entry name" value="CB"/>
    <property type="match status" value="1"/>
</dbReference>
<evidence type="ECO:0000256" key="3">
    <source>
        <dbReference type="SAM" id="MobiDB-lite"/>
    </source>
</evidence>
<dbReference type="EMBL" id="JAWDJR010000019">
    <property type="protein sequence ID" value="KAK9957703.1"/>
    <property type="molecule type" value="Genomic_DNA"/>
</dbReference>
<comment type="caution">
    <text evidence="5">The sequence shown here is derived from an EMBL/GenBank/DDBJ whole genome shotgun (WGS) entry which is preliminary data.</text>
</comment>
<dbReference type="Gene3D" id="1.10.150.130">
    <property type="match status" value="1"/>
</dbReference>